<dbReference type="Proteomes" id="UP001225042">
    <property type="component" value="Unassembled WGS sequence"/>
</dbReference>
<organism evidence="1 2">
    <name type="scientific">Enterobacter soli</name>
    <dbReference type="NCBI Taxonomy" id="885040"/>
    <lineage>
        <taxon>Bacteria</taxon>
        <taxon>Pseudomonadati</taxon>
        <taxon>Pseudomonadota</taxon>
        <taxon>Gammaproteobacteria</taxon>
        <taxon>Enterobacterales</taxon>
        <taxon>Enterobacteriaceae</taxon>
        <taxon>Enterobacter</taxon>
    </lineage>
</organism>
<gene>
    <name evidence="1" type="ORF">RBJ67_08410</name>
</gene>
<dbReference type="EMBL" id="JAVDKS010000003">
    <property type="protein sequence ID" value="MDQ2256169.1"/>
    <property type="molecule type" value="Genomic_DNA"/>
</dbReference>
<dbReference type="Pfam" id="PF14015">
    <property type="entry name" value="DUF4231"/>
    <property type="match status" value="1"/>
</dbReference>
<dbReference type="NCBIfam" id="NF033634">
    <property type="entry name" value="SLATT_1"/>
    <property type="match status" value="1"/>
</dbReference>
<sequence length="154" mass="17987">MADQEDFEKGNSITLTRLDEQISWYSRKSRHARISYKSLKIIQISISATIPLLSIFIPSQAQKIMAFLGLLLLIIEGIQQLNQYQKTWLTYRSTCEFLKQEKYIFLARAGVYNFISTPEKLLSERIEEIISKEHGQWFSLQTQEYTEGNRKQSG</sequence>
<dbReference type="RefSeq" id="WP_306683726.1">
    <property type="nucleotide sequence ID" value="NZ_JAVDKR010000006.1"/>
</dbReference>
<accession>A0AAW8H9M2</accession>
<dbReference type="AlphaFoldDB" id="A0AAW8H9M2"/>
<dbReference type="InterPro" id="IPR025325">
    <property type="entry name" value="DUF4231"/>
</dbReference>
<protein>
    <submittedName>
        <fullName evidence="1">DUF4231 domain-containing protein</fullName>
    </submittedName>
</protein>
<reference evidence="1 2" key="1">
    <citation type="submission" date="2023-08" db="EMBL/GenBank/DDBJ databases">
        <authorList>
            <person name="Dale J."/>
        </authorList>
    </citation>
    <scope>NUCLEOTIDE SEQUENCE [LARGE SCALE GENOMIC DNA]</scope>
    <source>
        <strain evidence="1 2">2023EL-00788</strain>
    </source>
</reference>
<evidence type="ECO:0000313" key="2">
    <source>
        <dbReference type="Proteomes" id="UP001225042"/>
    </source>
</evidence>
<comment type="caution">
    <text evidence="1">The sequence shown here is derived from an EMBL/GenBank/DDBJ whole genome shotgun (WGS) entry which is preliminary data.</text>
</comment>
<evidence type="ECO:0000313" key="1">
    <source>
        <dbReference type="EMBL" id="MDQ2256169.1"/>
    </source>
</evidence>
<name>A0AAW8H9M2_9ENTR</name>
<proteinExistence type="predicted"/>
<keyword evidence="2" id="KW-1185">Reference proteome</keyword>